<protein>
    <submittedName>
        <fullName evidence="1">Uncharacterized protein</fullName>
    </submittedName>
</protein>
<accession>A0A227NX22</accession>
<reference evidence="1 2" key="1">
    <citation type="submission" date="2016-11" db="EMBL/GenBank/DDBJ databases">
        <title>Whole genomes of Flavobacteriaceae.</title>
        <authorList>
            <person name="Stine C."/>
            <person name="Li C."/>
            <person name="Tadesse D."/>
        </authorList>
    </citation>
    <scope>NUCLEOTIDE SEQUENCE [LARGE SCALE GENOMIC DNA]</scope>
    <source>
        <strain evidence="1 2">DSM 24704</strain>
    </source>
</reference>
<dbReference type="AlphaFoldDB" id="A0A227NX22"/>
<dbReference type="EMBL" id="MUGS01000048">
    <property type="protein sequence ID" value="OXG01578.1"/>
    <property type="molecule type" value="Genomic_DNA"/>
</dbReference>
<organism evidence="1 2">
    <name type="scientific">Flavobacterium araucananum</name>
    <dbReference type="NCBI Taxonomy" id="946678"/>
    <lineage>
        <taxon>Bacteria</taxon>
        <taxon>Pseudomonadati</taxon>
        <taxon>Bacteroidota</taxon>
        <taxon>Flavobacteriia</taxon>
        <taxon>Flavobacteriales</taxon>
        <taxon>Flavobacteriaceae</taxon>
        <taxon>Flavobacterium</taxon>
    </lineage>
</organism>
<proteinExistence type="predicted"/>
<name>A0A227NX22_9FLAO</name>
<dbReference type="OrthoDB" id="1377271at2"/>
<dbReference type="Proteomes" id="UP000214684">
    <property type="component" value="Unassembled WGS sequence"/>
</dbReference>
<keyword evidence="2" id="KW-1185">Reference proteome</keyword>
<sequence length="125" mass="14838">MLFKRINKSSKIQNKTSFVLFFAFIFLFFLGFRLFSNTQTSVRSADRFKKESTVYKTFSVADNDVSDVFSLEDNDLDNPCLIAYTTFINFQIDSFDNRSQILKEYQTRIQFHLPLFLRYHAIKIL</sequence>
<comment type="caution">
    <text evidence="1">The sequence shown here is derived from an EMBL/GenBank/DDBJ whole genome shotgun (WGS) entry which is preliminary data.</text>
</comment>
<evidence type="ECO:0000313" key="2">
    <source>
        <dbReference type="Proteomes" id="UP000214684"/>
    </source>
</evidence>
<gene>
    <name evidence="1" type="ORF">B0A64_19130</name>
</gene>
<dbReference type="RefSeq" id="WP_089481102.1">
    <property type="nucleotide sequence ID" value="NZ_MUGS01000048.1"/>
</dbReference>
<evidence type="ECO:0000313" key="1">
    <source>
        <dbReference type="EMBL" id="OXG01578.1"/>
    </source>
</evidence>